<keyword evidence="2" id="KW-1185">Reference proteome</keyword>
<name>A0ACB8U8P0_9APHY</name>
<organism evidence="1 2">
    <name type="scientific">Irpex rosettiformis</name>
    <dbReference type="NCBI Taxonomy" id="378272"/>
    <lineage>
        <taxon>Eukaryota</taxon>
        <taxon>Fungi</taxon>
        <taxon>Dikarya</taxon>
        <taxon>Basidiomycota</taxon>
        <taxon>Agaricomycotina</taxon>
        <taxon>Agaricomycetes</taxon>
        <taxon>Polyporales</taxon>
        <taxon>Irpicaceae</taxon>
        <taxon>Irpex</taxon>
    </lineage>
</organism>
<dbReference type="EMBL" id="MU274907">
    <property type="protein sequence ID" value="KAI0090672.1"/>
    <property type="molecule type" value="Genomic_DNA"/>
</dbReference>
<sequence length="119" mass="13285">MATQSPRLWRTDSVDSLASSVSQDTVDQNGGYTEYHPITLSVEKPSLLTGYLILCASAAFLVIGSWATLISAFMPHTGIWALDVLAEDTHYKYFVLLLVPTTAYFVIGNWVGWQYYRNS</sequence>
<reference evidence="1" key="1">
    <citation type="journal article" date="2021" name="Environ. Microbiol.">
        <title>Gene family expansions and transcriptome signatures uncover fungal adaptations to wood decay.</title>
        <authorList>
            <person name="Hage H."/>
            <person name="Miyauchi S."/>
            <person name="Viragh M."/>
            <person name="Drula E."/>
            <person name="Min B."/>
            <person name="Chaduli D."/>
            <person name="Navarro D."/>
            <person name="Favel A."/>
            <person name="Norest M."/>
            <person name="Lesage-Meessen L."/>
            <person name="Balint B."/>
            <person name="Merenyi Z."/>
            <person name="de Eugenio L."/>
            <person name="Morin E."/>
            <person name="Martinez A.T."/>
            <person name="Baldrian P."/>
            <person name="Stursova M."/>
            <person name="Martinez M.J."/>
            <person name="Novotny C."/>
            <person name="Magnuson J.K."/>
            <person name="Spatafora J.W."/>
            <person name="Maurice S."/>
            <person name="Pangilinan J."/>
            <person name="Andreopoulos W."/>
            <person name="LaButti K."/>
            <person name="Hundley H."/>
            <person name="Na H."/>
            <person name="Kuo A."/>
            <person name="Barry K."/>
            <person name="Lipzen A."/>
            <person name="Henrissat B."/>
            <person name="Riley R."/>
            <person name="Ahrendt S."/>
            <person name="Nagy L.G."/>
            <person name="Grigoriev I.V."/>
            <person name="Martin F."/>
            <person name="Rosso M.N."/>
        </authorList>
    </citation>
    <scope>NUCLEOTIDE SEQUENCE</scope>
    <source>
        <strain evidence="1">CBS 384.51</strain>
    </source>
</reference>
<proteinExistence type="predicted"/>
<comment type="caution">
    <text evidence="1">The sequence shown here is derived from an EMBL/GenBank/DDBJ whole genome shotgun (WGS) entry which is preliminary data.</text>
</comment>
<gene>
    <name evidence="1" type="ORF">BDY19DRAFT_992100</name>
</gene>
<dbReference type="Proteomes" id="UP001055072">
    <property type="component" value="Unassembled WGS sequence"/>
</dbReference>
<evidence type="ECO:0000313" key="2">
    <source>
        <dbReference type="Proteomes" id="UP001055072"/>
    </source>
</evidence>
<accession>A0ACB8U8P0</accession>
<protein>
    <submittedName>
        <fullName evidence="1">Uncharacterized protein</fullName>
    </submittedName>
</protein>
<evidence type="ECO:0000313" key="1">
    <source>
        <dbReference type="EMBL" id="KAI0090672.1"/>
    </source>
</evidence>